<organism evidence="2 3">
    <name type="scientific">Nephila pilipes</name>
    <name type="common">Giant wood spider</name>
    <name type="synonym">Nephila maculata</name>
    <dbReference type="NCBI Taxonomy" id="299642"/>
    <lineage>
        <taxon>Eukaryota</taxon>
        <taxon>Metazoa</taxon>
        <taxon>Ecdysozoa</taxon>
        <taxon>Arthropoda</taxon>
        <taxon>Chelicerata</taxon>
        <taxon>Arachnida</taxon>
        <taxon>Araneae</taxon>
        <taxon>Araneomorphae</taxon>
        <taxon>Entelegynae</taxon>
        <taxon>Araneoidea</taxon>
        <taxon>Nephilidae</taxon>
        <taxon>Nephila</taxon>
    </lineage>
</organism>
<dbReference type="AlphaFoldDB" id="A0A8X6NXW3"/>
<accession>A0A8X6NXW3</accession>
<sequence length="202" mass="22575">MPSCSRKQDALSRLQQTYDDAYQGKHAQQASTTTILDLSSRRIHRSTRNFSHTTSYAGECLSPQKNKFIGAISTRIHRLVENIHEITSLGSIFDEQLTTVNNTLLSKSFTNLFRTIVPRLQQAGGNVQQSSCQRQKYSLSAAASLSVASACQCRKADSQRNSAGKPFPAAWSMANDEESSESKFERPELKAHLRGQFENWTD</sequence>
<keyword evidence="3" id="KW-1185">Reference proteome</keyword>
<reference evidence="2" key="1">
    <citation type="submission" date="2020-08" db="EMBL/GenBank/DDBJ databases">
        <title>Multicomponent nature underlies the extraordinary mechanical properties of spider dragline silk.</title>
        <authorList>
            <person name="Kono N."/>
            <person name="Nakamura H."/>
            <person name="Mori M."/>
            <person name="Yoshida Y."/>
            <person name="Ohtoshi R."/>
            <person name="Malay A.D."/>
            <person name="Moran D.A.P."/>
            <person name="Tomita M."/>
            <person name="Numata K."/>
            <person name="Arakawa K."/>
        </authorList>
    </citation>
    <scope>NUCLEOTIDE SEQUENCE</scope>
</reference>
<dbReference type="Proteomes" id="UP000887013">
    <property type="component" value="Unassembled WGS sequence"/>
</dbReference>
<evidence type="ECO:0000313" key="2">
    <source>
        <dbReference type="EMBL" id="GFT41011.1"/>
    </source>
</evidence>
<protein>
    <submittedName>
        <fullName evidence="2">Uncharacterized protein</fullName>
    </submittedName>
</protein>
<name>A0A8X6NXW3_NEPPI</name>
<gene>
    <name evidence="2" type="ORF">NPIL_437711</name>
</gene>
<comment type="caution">
    <text evidence="2">The sequence shown here is derived from an EMBL/GenBank/DDBJ whole genome shotgun (WGS) entry which is preliminary data.</text>
</comment>
<dbReference type="EMBL" id="BMAW01063591">
    <property type="protein sequence ID" value="GFT41011.1"/>
    <property type="molecule type" value="Genomic_DNA"/>
</dbReference>
<feature type="region of interest" description="Disordered" evidence="1">
    <location>
        <begin position="159"/>
        <end position="188"/>
    </location>
</feature>
<proteinExistence type="predicted"/>
<evidence type="ECO:0000256" key="1">
    <source>
        <dbReference type="SAM" id="MobiDB-lite"/>
    </source>
</evidence>
<evidence type="ECO:0000313" key="3">
    <source>
        <dbReference type="Proteomes" id="UP000887013"/>
    </source>
</evidence>